<protein>
    <submittedName>
        <fullName evidence="2">Uncharacterized protein</fullName>
    </submittedName>
</protein>
<sequence>MERNDDEDGENDDDGDGQSAGKRCQTRIILKWNGTQLSLICRQPFHTLVANHLVHSAEERNKSERNGEADPDPQIQSKLGNYHLVKHLLDEPKRLIGIDGIPPSPAPSPTPSPHKSGTGGRNCSPSSGQEFKKPGGLRGSSASSSSSSVGGSSAASHQQRGGFVKPADGKPPYGGRGGYPGQPVKHGGGSNDHRNHGLLPAKGPPPPHVPPALVGSNGSLPVGGNSGGSVAGGNFGGGLASRTQFAGRLKLIDVNGSNSRSSIDSTDVENILKINEYSRPTRLSGIIYCATTGVAGGSAKRVRGRWDRMLIYGYGLMAITGSDNTTEPQQQSYVYNVQDNELLLYREYKNCDVKARVCELYDPLIPERLTQLIEAVGSAEMTVPLTPLTAIAQTPRKELESKFTFNPHLAKLTEVTPPEPAKPPRFLSLIIRNHLNLVFKDLIKSPVSSIPEIFKNLNFVSYAEFKRKK</sequence>
<feature type="region of interest" description="Disordered" evidence="1">
    <location>
        <begin position="1"/>
        <end position="21"/>
    </location>
</feature>
<dbReference type="AlphaFoldDB" id="E2AZL2"/>
<organism evidence="3">
    <name type="scientific">Camponotus floridanus</name>
    <name type="common">Florida carpenter ant</name>
    <dbReference type="NCBI Taxonomy" id="104421"/>
    <lineage>
        <taxon>Eukaryota</taxon>
        <taxon>Metazoa</taxon>
        <taxon>Ecdysozoa</taxon>
        <taxon>Arthropoda</taxon>
        <taxon>Hexapoda</taxon>
        <taxon>Insecta</taxon>
        <taxon>Pterygota</taxon>
        <taxon>Neoptera</taxon>
        <taxon>Endopterygota</taxon>
        <taxon>Hymenoptera</taxon>
        <taxon>Apocrita</taxon>
        <taxon>Aculeata</taxon>
        <taxon>Formicoidea</taxon>
        <taxon>Formicidae</taxon>
        <taxon>Formicinae</taxon>
        <taxon>Camponotus</taxon>
    </lineage>
</organism>
<dbReference type="OrthoDB" id="6382204at2759"/>
<keyword evidence="3" id="KW-1185">Reference proteome</keyword>
<feature type="compositionally biased region" description="Acidic residues" evidence="1">
    <location>
        <begin position="1"/>
        <end position="16"/>
    </location>
</feature>
<gene>
    <name evidence="2" type="ORF">EAG_15534</name>
</gene>
<accession>E2AZL2</accession>
<proteinExistence type="predicted"/>
<feature type="compositionally biased region" description="Gly residues" evidence="1">
    <location>
        <begin position="172"/>
        <end position="190"/>
    </location>
</feature>
<feature type="region of interest" description="Disordered" evidence="1">
    <location>
        <begin position="95"/>
        <end position="225"/>
    </location>
</feature>
<evidence type="ECO:0000256" key="1">
    <source>
        <dbReference type="SAM" id="MobiDB-lite"/>
    </source>
</evidence>
<dbReference type="EMBL" id="GL444248">
    <property type="protein sequence ID" value="EFN61145.1"/>
    <property type="molecule type" value="Genomic_DNA"/>
</dbReference>
<feature type="compositionally biased region" description="Basic and acidic residues" evidence="1">
    <location>
        <begin position="57"/>
        <end position="68"/>
    </location>
</feature>
<dbReference type="InParanoid" id="E2AZL2"/>
<name>E2AZL2_CAMFO</name>
<feature type="compositionally biased region" description="Low complexity" evidence="1">
    <location>
        <begin position="139"/>
        <end position="156"/>
    </location>
</feature>
<feature type="region of interest" description="Disordered" evidence="1">
    <location>
        <begin position="57"/>
        <end position="78"/>
    </location>
</feature>
<reference evidence="2 3" key="1">
    <citation type="journal article" date="2010" name="Science">
        <title>Genomic comparison of the ants Camponotus floridanus and Harpegnathos saltator.</title>
        <authorList>
            <person name="Bonasio R."/>
            <person name="Zhang G."/>
            <person name="Ye C."/>
            <person name="Mutti N.S."/>
            <person name="Fang X."/>
            <person name="Qin N."/>
            <person name="Donahue G."/>
            <person name="Yang P."/>
            <person name="Li Q."/>
            <person name="Li C."/>
            <person name="Zhang P."/>
            <person name="Huang Z."/>
            <person name="Berger S.L."/>
            <person name="Reinberg D."/>
            <person name="Wang J."/>
            <person name="Liebig J."/>
        </authorList>
    </citation>
    <scope>NUCLEOTIDE SEQUENCE [LARGE SCALE GENOMIC DNA]</scope>
    <source>
        <strain evidence="3">C129</strain>
    </source>
</reference>
<feature type="compositionally biased region" description="Pro residues" evidence="1">
    <location>
        <begin position="102"/>
        <end position="112"/>
    </location>
</feature>
<evidence type="ECO:0000313" key="3">
    <source>
        <dbReference type="Proteomes" id="UP000000311"/>
    </source>
</evidence>
<evidence type="ECO:0000313" key="2">
    <source>
        <dbReference type="EMBL" id="EFN61145.1"/>
    </source>
</evidence>
<dbReference type="STRING" id="104421.E2AZL2"/>
<dbReference type="Proteomes" id="UP000000311">
    <property type="component" value="Unassembled WGS sequence"/>
</dbReference>